<dbReference type="AlphaFoldDB" id="A0A084T168"/>
<feature type="domain" description="GAF" evidence="1">
    <location>
        <begin position="21"/>
        <end position="176"/>
    </location>
</feature>
<dbReference type="EMBL" id="JPMI01000011">
    <property type="protein sequence ID" value="KFA94453.1"/>
    <property type="molecule type" value="Genomic_DNA"/>
</dbReference>
<evidence type="ECO:0000313" key="2">
    <source>
        <dbReference type="EMBL" id="KFA94453.1"/>
    </source>
</evidence>
<dbReference type="Pfam" id="PF01590">
    <property type="entry name" value="GAF"/>
    <property type="match status" value="1"/>
</dbReference>
<dbReference type="SMART" id="SM00065">
    <property type="entry name" value="GAF"/>
    <property type="match status" value="1"/>
</dbReference>
<dbReference type="InterPro" id="IPR003018">
    <property type="entry name" value="GAF"/>
</dbReference>
<organism evidence="2 3">
    <name type="scientific">Archangium violaceum Cb vi76</name>
    <dbReference type="NCBI Taxonomy" id="1406225"/>
    <lineage>
        <taxon>Bacteria</taxon>
        <taxon>Pseudomonadati</taxon>
        <taxon>Myxococcota</taxon>
        <taxon>Myxococcia</taxon>
        <taxon>Myxococcales</taxon>
        <taxon>Cystobacterineae</taxon>
        <taxon>Archangiaceae</taxon>
        <taxon>Archangium</taxon>
    </lineage>
</organism>
<sequence>MSLEAFTKVTEASKLLVEHGFSGQAVMSAIEMVGKALGVDRAVVYENSAATMPGKRLAPLRHAWGSAPMTPLIQTFPLKDQMAGWVEVLSRGQPVWDLVRNIQGPLQVNLEAQGVQSVLLSPINVGNINGQWWGFLRLDDCKKERRWSSDELTVVRTLSRSLSNALRQDMRREQLAQTRQELENMMQRCAATGTR</sequence>
<accession>A0A084T168</accession>
<comment type="caution">
    <text evidence="2">The sequence shown here is derived from an EMBL/GenBank/DDBJ whole genome shotgun (WGS) entry which is preliminary data.</text>
</comment>
<dbReference type="RefSeq" id="WP_043389571.1">
    <property type="nucleotide sequence ID" value="NZ_JPMI01000011.1"/>
</dbReference>
<dbReference type="SUPFAM" id="SSF55781">
    <property type="entry name" value="GAF domain-like"/>
    <property type="match status" value="1"/>
</dbReference>
<proteinExistence type="predicted"/>
<name>A0A084T168_9BACT</name>
<protein>
    <recommendedName>
        <fullName evidence="1">GAF domain-containing protein</fullName>
    </recommendedName>
</protein>
<evidence type="ECO:0000313" key="3">
    <source>
        <dbReference type="Proteomes" id="UP000028547"/>
    </source>
</evidence>
<dbReference type="Gene3D" id="3.30.450.40">
    <property type="match status" value="1"/>
</dbReference>
<gene>
    <name evidence="2" type="ORF">Q664_02725</name>
</gene>
<dbReference type="InterPro" id="IPR029016">
    <property type="entry name" value="GAF-like_dom_sf"/>
</dbReference>
<reference evidence="2 3" key="1">
    <citation type="submission" date="2014-07" db="EMBL/GenBank/DDBJ databases">
        <title>Draft Genome Sequence of Gephyronic Acid Producer, Cystobacter violaceus Strain Cb vi76.</title>
        <authorList>
            <person name="Stevens D.C."/>
            <person name="Young J."/>
            <person name="Carmichael R."/>
            <person name="Tan J."/>
            <person name="Taylor R.E."/>
        </authorList>
    </citation>
    <scope>NUCLEOTIDE SEQUENCE [LARGE SCALE GENOMIC DNA]</scope>
    <source>
        <strain evidence="2 3">Cb vi76</strain>
    </source>
</reference>
<dbReference type="Proteomes" id="UP000028547">
    <property type="component" value="Unassembled WGS sequence"/>
</dbReference>
<evidence type="ECO:0000259" key="1">
    <source>
        <dbReference type="SMART" id="SM00065"/>
    </source>
</evidence>